<dbReference type="Proteomes" id="UP000004067">
    <property type="component" value="Unassembled WGS sequence"/>
</dbReference>
<gene>
    <name evidence="2" type="primary">secE</name>
    <name evidence="2" type="ORF">HMPREF9081_0325</name>
</gene>
<evidence type="ECO:0000313" key="2">
    <source>
        <dbReference type="EMBL" id="EGK62076.1"/>
    </source>
</evidence>
<dbReference type="HOGENOM" id="CLU_3133738_0_0_9"/>
<keyword evidence="1" id="KW-0812">Transmembrane</keyword>
<feature type="transmembrane region" description="Helical" evidence="1">
    <location>
        <begin position="7"/>
        <end position="25"/>
    </location>
</feature>
<proteinExistence type="predicted"/>
<evidence type="ECO:0000256" key="1">
    <source>
        <dbReference type="SAM" id="Phobius"/>
    </source>
</evidence>
<dbReference type="AlphaFoldDB" id="F5RJ90"/>
<dbReference type="OrthoDB" id="9892352at2"/>
<protein>
    <submittedName>
        <fullName evidence="2">Preprotein translocase</fullName>
    </submittedName>
</protein>
<dbReference type="RefSeq" id="WP_006305156.1">
    <property type="nucleotide sequence ID" value="NZ_GL892076.1"/>
</dbReference>
<sequence length="49" mass="5352">MMETIKGVVKLVGECVTVLVLLVAYAIVKVLYWGVMGIKFLIALVISLN</sequence>
<reference evidence="2 3" key="1">
    <citation type="submission" date="2011-04" db="EMBL/GenBank/DDBJ databases">
        <authorList>
            <person name="Muzny D."/>
            <person name="Qin X."/>
            <person name="Deng J."/>
            <person name="Jiang H."/>
            <person name="Liu Y."/>
            <person name="Qu J."/>
            <person name="Song X.-Z."/>
            <person name="Zhang L."/>
            <person name="Thornton R."/>
            <person name="Coyle M."/>
            <person name="Francisco L."/>
            <person name="Jackson L."/>
            <person name="Javaid M."/>
            <person name="Korchina V."/>
            <person name="Kovar C."/>
            <person name="Mata R."/>
            <person name="Mathew T."/>
            <person name="Ngo R."/>
            <person name="Nguyen L."/>
            <person name="Nguyen N."/>
            <person name="Okwuonu G."/>
            <person name="Ongeri F."/>
            <person name="Pham C."/>
            <person name="Simmons D."/>
            <person name="Wilczek-Boney K."/>
            <person name="Hale W."/>
            <person name="Jakkamsetti A."/>
            <person name="Pham P."/>
            <person name="Ruth R."/>
            <person name="San Lucas F."/>
            <person name="Warren J."/>
            <person name="Zhang J."/>
            <person name="Zhao Z."/>
            <person name="Zhou C."/>
            <person name="Zhu D."/>
            <person name="Lee S."/>
            <person name="Bess C."/>
            <person name="Blankenburg K."/>
            <person name="Forbes L."/>
            <person name="Fu Q."/>
            <person name="Gubbala S."/>
            <person name="Hirani K."/>
            <person name="Jayaseelan J.C."/>
            <person name="Lara F."/>
            <person name="Munidasa M."/>
            <person name="Palculict T."/>
            <person name="Patil S."/>
            <person name="Pu L.-L."/>
            <person name="Saada N."/>
            <person name="Tang L."/>
            <person name="Weissenberger G."/>
            <person name="Zhu Y."/>
            <person name="Hemphill L."/>
            <person name="Shang Y."/>
            <person name="Youmans B."/>
            <person name="Ayvaz T."/>
            <person name="Ross M."/>
            <person name="Santibanez J."/>
            <person name="Aqrawi P."/>
            <person name="Gross S."/>
            <person name="Joshi V."/>
            <person name="Fowler G."/>
            <person name="Nazareth L."/>
            <person name="Reid J."/>
            <person name="Worley K."/>
            <person name="Petrosino J."/>
            <person name="Highlander S."/>
            <person name="Gibbs R."/>
        </authorList>
    </citation>
    <scope>NUCLEOTIDE SEQUENCE [LARGE SCALE GENOMIC DNA]</scope>
    <source>
        <strain evidence="2 3">DSM 2778</strain>
    </source>
</reference>
<keyword evidence="1" id="KW-0472">Membrane</keyword>
<feature type="transmembrane region" description="Helical" evidence="1">
    <location>
        <begin position="31"/>
        <end position="48"/>
    </location>
</feature>
<dbReference type="STRING" id="888060.HMPREF9081_0325"/>
<name>F5RJ90_9FIRM</name>
<dbReference type="EMBL" id="AFHQ01000007">
    <property type="protein sequence ID" value="EGK62076.1"/>
    <property type="molecule type" value="Genomic_DNA"/>
</dbReference>
<organism evidence="2 3">
    <name type="scientific">Centipeda periodontii DSM 2778</name>
    <dbReference type="NCBI Taxonomy" id="888060"/>
    <lineage>
        <taxon>Bacteria</taxon>
        <taxon>Bacillati</taxon>
        <taxon>Bacillota</taxon>
        <taxon>Negativicutes</taxon>
        <taxon>Selenomonadales</taxon>
        <taxon>Selenomonadaceae</taxon>
        <taxon>Centipeda</taxon>
    </lineage>
</organism>
<accession>F5RJ90</accession>
<keyword evidence="3" id="KW-1185">Reference proteome</keyword>
<evidence type="ECO:0000313" key="3">
    <source>
        <dbReference type="Proteomes" id="UP000004067"/>
    </source>
</evidence>
<keyword evidence="1" id="KW-1133">Transmembrane helix</keyword>
<comment type="caution">
    <text evidence="2">The sequence shown here is derived from an EMBL/GenBank/DDBJ whole genome shotgun (WGS) entry which is preliminary data.</text>
</comment>